<reference evidence="3 4" key="1">
    <citation type="journal article" date="2019" name="Int. J. Syst. Evol. Microbiol.">
        <title>The Global Catalogue of Microorganisms (GCM) 10K type strain sequencing project: providing services to taxonomists for standard genome sequencing and annotation.</title>
        <authorList>
            <consortium name="The Broad Institute Genomics Platform"/>
            <consortium name="The Broad Institute Genome Sequencing Center for Infectious Disease"/>
            <person name="Wu L."/>
            <person name="Ma J."/>
        </authorList>
    </citation>
    <scope>NUCLEOTIDE SEQUENCE [LARGE SCALE GENOMIC DNA]</scope>
    <source>
        <strain evidence="3 4">JCM 10303</strain>
    </source>
</reference>
<comment type="caution">
    <text evidence="3">The sequence shown here is derived from an EMBL/GenBank/DDBJ whole genome shotgun (WGS) entry which is preliminary data.</text>
</comment>
<evidence type="ECO:0008006" key="5">
    <source>
        <dbReference type="Google" id="ProtNLM"/>
    </source>
</evidence>
<accession>A0ABN1E7R9</accession>
<feature type="region of interest" description="Disordered" evidence="1">
    <location>
        <begin position="404"/>
        <end position="568"/>
    </location>
</feature>
<feature type="compositionally biased region" description="Polar residues" evidence="1">
    <location>
        <begin position="487"/>
        <end position="506"/>
    </location>
</feature>
<dbReference type="Proteomes" id="UP001500729">
    <property type="component" value="Unassembled WGS sequence"/>
</dbReference>
<feature type="compositionally biased region" description="Low complexity" evidence="1">
    <location>
        <begin position="434"/>
        <end position="445"/>
    </location>
</feature>
<feature type="compositionally biased region" description="Pro residues" evidence="1">
    <location>
        <begin position="559"/>
        <end position="568"/>
    </location>
</feature>
<keyword evidence="4" id="KW-1185">Reference proteome</keyword>
<dbReference type="PANTHER" id="PTHR36844:SF1">
    <property type="entry name" value="PROTEASE PRSW"/>
    <property type="match status" value="1"/>
</dbReference>
<feature type="transmembrane region" description="Helical" evidence="2">
    <location>
        <begin position="237"/>
        <end position="254"/>
    </location>
</feature>
<keyword evidence="2" id="KW-0812">Transmembrane</keyword>
<name>A0ABN1E7R9_SACER</name>
<dbReference type="RefSeq" id="WP_009946427.1">
    <property type="nucleotide sequence ID" value="NZ_BAAAGS010000089.1"/>
</dbReference>
<dbReference type="Pfam" id="PF13367">
    <property type="entry name" value="PrsW-protease"/>
    <property type="match status" value="1"/>
</dbReference>
<dbReference type="InterPro" id="IPR026898">
    <property type="entry name" value="PrsW"/>
</dbReference>
<feature type="transmembrane region" description="Helical" evidence="2">
    <location>
        <begin position="202"/>
        <end position="225"/>
    </location>
</feature>
<protein>
    <recommendedName>
        <fullName evidence="5">RsiW-degrading membrane proteinase PrsW (M82 family)</fullName>
    </recommendedName>
</protein>
<evidence type="ECO:0000313" key="4">
    <source>
        <dbReference type="Proteomes" id="UP001500729"/>
    </source>
</evidence>
<evidence type="ECO:0000313" key="3">
    <source>
        <dbReference type="EMBL" id="GAA0560968.1"/>
    </source>
</evidence>
<feature type="transmembrane region" description="Helical" evidence="2">
    <location>
        <begin position="26"/>
        <end position="45"/>
    </location>
</feature>
<evidence type="ECO:0000256" key="2">
    <source>
        <dbReference type="SAM" id="Phobius"/>
    </source>
</evidence>
<feature type="compositionally biased region" description="Polar residues" evidence="1">
    <location>
        <begin position="461"/>
        <end position="472"/>
    </location>
</feature>
<feature type="transmembrane region" description="Helical" evidence="2">
    <location>
        <begin position="162"/>
        <end position="182"/>
    </location>
</feature>
<feature type="transmembrane region" description="Helical" evidence="2">
    <location>
        <begin position="266"/>
        <end position="285"/>
    </location>
</feature>
<dbReference type="PANTHER" id="PTHR36844">
    <property type="entry name" value="PROTEASE PRSW"/>
    <property type="match status" value="1"/>
</dbReference>
<gene>
    <name evidence="3" type="ORF">GCM10009533_67410</name>
</gene>
<feature type="transmembrane region" description="Helical" evidence="2">
    <location>
        <begin position="87"/>
        <end position="107"/>
    </location>
</feature>
<evidence type="ECO:0000256" key="1">
    <source>
        <dbReference type="SAM" id="MobiDB-lite"/>
    </source>
</evidence>
<organism evidence="3 4">
    <name type="scientific">Saccharopolyspora erythraea</name>
    <name type="common">Streptomyces erythraeus</name>
    <dbReference type="NCBI Taxonomy" id="1836"/>
    <lineage>
        <taxon>Bacteria</taxon>
        <taxon>Bacillati</taxon>
        <taxon>Actinomycetota</taxon>
        <taxon>Actinomycetes</taxon>
        <taxon>Pseudonocardiales</taxon>
        <taxon>Pseudonocardiaceae</taxon>
        <taxon>Saccharopolyspora</taxon>
    </lineage>
</organism>
<keyword evidence="2" id="KW-0472">Membrane</keyword>
<sequence>MSTPDLREPAPDLSGARRLQTRKHHVVGWPIAGLIVLGICGLVMVGVTTSRVGSLPALVGAVAALLPVGVVFAAIVWIDRWEPEPPLLLLGAFLWGAGGATACALMLNDAVTGLGDLLLGANDHRFFSLAVMAPLVEEAAKALFVVGLWFRRRAEFNGMVDGIVYAALTAAGFAFTENILYFGKAFAEGGLGGVSGGVVAVFILRGVLAPFSHPLFTAMVGIGIGLASRTTNGRMRVLWPVFGFLAAVVLHAVWNASTLLGGVEFLNIYFLFMVPIFFGTGWIVLWQRKREQRIVAEQLPVLQRAGLIVRSEVEMLASLAGRRGWLRKVRRSAGGDAAKAVRDYQIAVTELAFLQHRASEGRTTSAVRRARREKLIEDLKHARRSAAGSQQAIQTARIKIHELTQLNLKRPRRSEGPVRPKRSTPVGPPIHGTPPAQGQGPVPAQERGPHHASPDHGPFPSQDQGRFPSQDQVPPFPSQDQVPPFPSQDQAPFPSQDQGRFPSQDQVPPFPSQERGPHQPQAQGRARDHRQVPPPQERGPGQAPRGAVPPEHGSRRPPENGPVPPPGG</sequence>
<proteinExistence type="predicted"/>
<feature type="transmembrane region" description="Helical" evidence="2">
    <location>
        <begin position="127"/>
        <end position="150"/>
    </location>
</feature>
<dbReference type="EMBL" id="BAAAGS010000089">
    <property type="protein sequence ID" value="GAA0560968.1"/>
    <property type="molecule type" value="Genomic_DNA"/>
</dbReference>
<feature type="transmembrane region" description="Helical" evidence="2">
    <location>
        <begin position="57"/>
        <end position="78"/>
    </location>
</feature>
<keyword evidence="2" id="KW-1133">Transmembrane helix</keyword>